<dbReference type="PANTHER" id="PTHR23403">
    <property type="entry name" value="TREHALASE"/>
    <property type="match status" value="1"/>
</dbReference>
<evidence type="ECO:0000256" key="5">
    <source>
        <dbReference type="ARBA" id="ARBA00023295"/>
    </source>
</evidence>
<dbReference type="GeneID" id="54288912"/>
<dbReference type="PANTHER" id="PTHR23403:SF6">
    <property type="entry name" value="CYTOSOLIC NEUTRAL TREHALASE-RELATED"/>
    <property type="match status" value="1"/>
</dbReference>
<dbReference type="SUPFAM" id="SSF48208">
    <property type="entry name" value="Six-hairpin glycosidases"/>
    <property type="match status" value="1"/>
</dbReference>
<reference evidence="8" key="1">
    <citation type="journal article" date="2020" name="Stud. Mycol.">
        <title>101 Dothideomycetes genomes: a test case for predicting lifestyles and emergence of pathogens.</title>
        <authorList>
            <person name="Haridas S."/>
            <person name="Albert R."/>
            <person name="Binder M."/>
            <person name="Bloem J."/>
            <person name="Labutti K."/>
            <person name="Salamov A."/>
            <person name="Andreopoulos B."/>
            <person name="Baker S."/>
            <person name="Barry K."/>
            <person name="Bills G."/>
            <person name="Bluhm B."/>
            <person name="Cannon C."/>
            <person name="Castanera R."/>
            <person name="Culley D."/>
            <person name="Daum C."/>
            <person name="Ezra D."/>
            <person name="Gonzalez J."/>
            <person name="Henrissat B."/>
            <person name="Kuo A."/>
            <person name="Liang C."/>
            <person name="Lipzen A."/>
            <person name="Lutzoni F."/>
            <person name="Magnuson J."/>
            <person name="Mondo S."/>
            <person name="Nolan M."/>
            <person name="Ohm R."/>
            <person name="Pangilinan J."/>
            <person name="Park H.-J."/>
            <person name="Ramirez L."/>
            <person name="Alfaro M."/>
            <person name="Sun H."/>
            <person name="Tritt A."/>
            <person name="Yoshinaga Y."/>
            <person name="Zwiers L.-H."/>
            <person name="Turgeon B."/>
            <person name="Goodwin S."/>
            <person name="Spatafora J."/>
            <person name="Crous P."/>
            <person name="Grigoriev I."/>
        </authorList>
    </citation>
    <scope>NUCLEOTIDE SEQUENCE</scope>
    <source>
        <strain evidence="8">CBS 175.79</strain>
    </source>
</reference>
<evidence type="ECO:0000313" key="9">
    <source>
        <dbReference type="Proteomes" id="UP000799778"/>
    </source>
</evidence>
<dbReference type="Pfam" id="PF01204">
    <property type="entry name" value="Trehalase"/>
    <property type="match status" value="1"/>
</dbReference>
<evidence type="ECO:0000259" key="7">
    <source>
        <dbReference type="Pfam" id="PF07492"/>
    </source>
</evidence>
<proteinExistence type="inferred from homology"/>
<feature type="domain" description="Neutral trehalase Ca2+ binding" evidence="7">
    <location>
        <begin position="84"/>
        <end position="113"/>
    </location>
</feature>
<comment type="catalytic activity">
    <reaction evidence="1 6">
        <text>alpha,alpha-trehalose + H2O = alpha-D-glucose + beta-D-glucose</text>
        <dbReference type="Rhea" id="RHEA:32675"/>
        <dbReference type="ChEBI" id="CHEBI:15377"/>
        <dbReference type="ChEBI" id="CHEBI:15903"/>
        <dbReference type="ChEBI" id="CHEBI:16551"/>
        <dbReference type="ChEBI" id="CHEBI:17925"/>
        <dbReference type="EC" id="3.2.1.28"/>
    </reaction>
</comment>
<evidence type="ECO:0000256" key="3">
    <source>
        <dbReference type="ARBA" id="ARBA00005615"/>
    </source>
</evidence>
<dbReference type="InterPro" id="IPR001661">
    <property type="entry name" value="Glyco_hydro_37"/>
</dbReference>
<dbReference type="GO" id="GO:0004555">
    <property type="term" value="F:alpha,alpha-trehalase activity"/>
    <property type="evidence" value="ECO:0007669"/>
    <property type="project" value="UniProtKB-EC"/>
</dbReference>
<keyword evidence="4 6" id="KW-0378">Hydrolase</keyword>
<dbReference type="PRINTS" id="PR00744">
    <property type="entry name" value="GLHYDRLASE37"/>
</dbReference>
<dbReference type="EC" id="3.2.1.28" evidence="6"/>
<dbReference type="Proteomes" id="UP000799778">
    <property type="component" value="Unassembled WGS sequence"/>
</dbReference>
<dbReference type="OrthoDB" id="3542292at2759"/>
<dbReference type="GO" id="GO:0005993">
    <property type="term" value="P:trehalose catabolic process"/>
    <property type="evidence" value="ECO:0007669"/>
    <property type="project" value="InterPro"/>
</dbReference>
<dbReference type="RefSeq" id="XP_033379119.1">
    <property type="nucleotide sequence ID" value="XM_033531515.1"/>
</dbReference>
<comment type="similarity">
    <text evidence="3 6">Belongs to the glycosyl hydrolase 37 family.</text>
</comment>
<dbReference type="GO" id="GO:0005509">
    <property type="term" value="F:calcium ion binding"/>
    <property type="evidence" value="ECO:0007669"/>
    <property type="project" value="InterPro"/>
</dbReference>
<evidence type="ECO:0000256" key="6">
    <source>
        <dbReference type="RuleBase" id="RU361180"/>
    </source>
</evidence>
<dbReference type="InterPro" id="IPR012341">
    <property type="entry name" value="6hp_glycosidase-like_sf"/>
</dbReference>
<evidence type="ECO:0000256" key="2">
    <source>
        <dbReference type="ARBA" id="ARBA00004921"/>
    </source>
</evidence>
<dbReference type="PROSITE" id="PS00927">
    <property type="entry name" value="TREHALASE_1"/>
    <property type="match status" value="1"/>
</dbReference>
<evidence type="ECO:0000256" key="4">
    <source>
        <dbReference type="ARBA" id="ARBA00022801"/>
    </source>
</evidence>
<dbReference type="GO" id="GO:0005737">
    <property type="term" value="C:cytoplasm"/>
    <property type="evidence" value="ECO:0007669"/>
    <property type="project" value="InterPro"/>
</dbReference>
<dbReference type="InterPro" id="IPR008928">
    <property type="entry name" value="6-hairpin_glycosidase_sf"/>
</dbReference>
<keyword evidence="9" id="KW-1185">Reference proteome</keyword>
<evidence type="ECO:0000313" key="8">
    <source>
        <dbReference type="EMBL" id="KAF2010780.1"/>
    </source>
</evidence>
<protein>
    <recommendedName>
        <fullName evidence="6">Trehalase</fullName>
        <ecNumber evidence="6">3.2.1.28</ecNumber>
    </recommendedName>
    <alternativeName>
        <fullName evidence="6">Alpha-trehalose glucohydrolase</fullName>
    </alternativeName>
</protein>
<dbReference type="Gene3D" id="1.50.10.10">
    <property type="match status" value="1"/>
</dbReference>
<dbReference type="FunFam" id="1.50.10.10:FF:000026">
    <property type="entry name" value="Trehalase"/>
    <property type="match status" value="1"/>
</dbReference>
<dbReference type="Pfam" id="PF07492">
    <property type="entry name" value="Trehalase_Ca-bi"/>
    <property type="match status" value="1"/>
</dbReference>
<sequence>MNSQFQRTRLSSAGLDPYAAPAQYYGTSHSKRHIKYRTYSANFDLHSGRNAIGDAISGFPSRRSSHDELYSRPRRFLVQVEPTLKTLLAREDTDENFQITIDDHGPKQISLGTFKSNAHNSFDIRGNYMISNLLQELTLAQEYGRKTIVLDESRLNENPVSRLSRLISDTFWDGLTRRIDGSNIAQVGKDTKDWTDHPRPRIYVPRGAPEQYEYYTRIAKEHPEMDLDVQYLAENCVDPAYVRDLNAAPGLLAIAMEEYTDPATGKKDMRGLPFIVPGGRFNELYGWDTYMSSLGLLLNNRVDIVKNMVTHFCFSIKHYGKILNANRSYYLGRSQPPFLTDMALRVHDRIKHEDGALDFLREAVLAAIKEYHTVWTSSPRLDPETGLSRYRPTGLGVPPETEASHFEHILTPYAEKHNMTFKEFVDAYNHQRVEEPELDEYFLHDRAVRESGHDTSYRLEKVAANLAVVDINALLYKYERDISNILSKHFGDKLEIPPEFAAPGLVPGTFETSAMWDRRAIKRKAAVDKYLWNDEAGMYFDYDTVKKQQTDYESATTFWPMWSGLASPRQATLLVERALPKMEMFGGLVSGTEKSRGAIGINRPNRQWDYPYGWAPQQILAWVGLDRYGYVEEAQRLAYRWLYMVTKAFVDYNGVVVEKYDVTREIDPHKVDAEYGNQGSDFKGVPREGFGWVNASYVFGLSLVSALQKRALGNLVTWDRLTKATEEALEITN</sequence>
<dbReference type="InterPro" id="IPR018232">
    <property type="entry name" value="Glyco_hydro_37_CS"/>
</dbReference>
<evidence type="ECO:0000256" key="1">
    <source>
        <dbReference type="ARBA" id="ARBA00001576"/>
    </source>
</evidence>
<organism evidence="8 9">
    <name type="scientific">Aaosphaeria arxii CBS 175.79</name>
    <dbReference type="NCBI Taxonomy" id="1450172"/>
    <lineage>
        <taxon>Eukaryota</taxon>
        <taxon>Fungi</taxon>
        <taxon>Dikarya</taxon>
        <taxon>Ascomycota</taxon>
        <taxon>Pezizomycotina</taxon>
        <taxon>Dothideomycetes</taxon>
        <taxon>Pleosporomycetidae</taxon>
        <taxon>Pleosporales</taxon>
        <taxon>Pleosporales incertae sedis</taxon>
        <taxon>Aaosphaeria</taxon>
    </lineage>
</organism>
<keyword evidence="5 6" id="KW-0326">Glycosidase</keyword>
<accession>A0A6A5XCY1</accession>
<dbReference type="AlphaFoldDB" id="A0A6A5XCY1"/>
<name>A0A6A5XCY1_9PLEO</name>
<dbReference type="EMBL" id="ML978075">
    <property type="protein sequence ID" value="KAF2010780.1"/>
    <property type="molecule type" value="Genomic_DNA"/>
</dbReference>
<comment type="pathway">
    <text evidence="2">Carbohydrate degradation.</text>
</comment>
<dbReference type="InterPro" id="IPR011120">
    <property type="entry name" value="Trehalase_Ca-bd"/>
</dbReference>
<dbReference type="PROSITE" id="PS00928">
    <property type="entry name" value="TREHALASE_2"/>
    <property type="match status" value="1"/>
</dbReference>
<gene>
    <name evidence="8" type="ORF">BU24DRAFT_45719</name>
</gene>